<evidence type="ECO:0000313" key="4">
    <source>
        <dbReference type="Proteomes" id="UP000816034"/>
    </source>
</evidence>
<protein>
    <recommendedName>
        <fullName evidence="2">PX domain-containing protein</fullName>
    </recommendedName>
</protein>
<dbReference type="PROSITE" id="PS50195">
    <property type="entry name" value="PX"/>
    <property type="match status" value="1"/>
</dbReference>
<dbReference type="Proteomes" id="UP000816034">
    <property type="component" value="Unassembled WGS sequence"/>
</dbReference>
<reference evidence="3 4" key="1">
    <citation type="journal article" date="2018" name="BMC Genomics">
        <title>The genome of Naegleria lovaniensis, the basis for a comparative approach to unravel pathogenicity factors of the human pathogenic amoeba N. fowleri.</title>
        <authorList>
            <person name="Liechti N."/>
            <person name="Schurch N."/>
            <person name="Bruggmann R."/>
            <person name="Wittwer M."/>
        </authorList>
    </citation>
    <scope>NUCLEOTIDE SEQUENCE [LARGE SCALE GENOMIC DNA]</scope>
    <source>
        <strain evidence="3 4">ATCC 30569</strain>
    </source>
</reference>
<proteinExistence type="predicted"/>
<feature type="coiled-coil region" evidence="1">
    <location>
        <begin position="433"/>
        <end position="460"/>
    </location>
</feature>
<dbReference type="GeneID" id="68096167"/>
<dbReference type="EMBL" id="PYSW02000001">
    <property type="protein sequence ID" value="KAG2393948.1"/>
    <property type="molecule type" value="Genomic_DNA"/>
</dbReference>
<organism evidence="3 4">
    <name type="scientific">Naegleria lovaniensis</name>
    <name type="common">Amoeba</name>
    <dbReference type="NCBI Taxonomy" id="51637"/>
    <lineage>
        <taxon>Eukaryota</taxon>
        <taxon>Discoba</taxon>
        <taxon>Heterolobosea</taxon>
        <taxon>Tetramitia</taxon>
        <taxon>Eutetramitia</taxon>
        <taxon>Vahlkampfiidae</taxon>
        <taxon>Naegleria</taxon>
    </lineage>
</organism>
<evidence type="ECO:0000313" key="3">
    <source>
        <dbReference type="EMBL" id="KAG2393948.1"/>
    </source>
</evidence>
<comment type="caution">
    <text evidence="3">The sequence shown here is derived from an EMBL/GenBank/DDBJ whole genome shotgun (WGS) entry which is preliminary data.</text>
</comment>
<dbReference type="AlphaFoldDB" id="A0AA88GZL8"/>
<keyword evidence="4" id="KW-1185">Reference proteome</keyword>
<feature type="domain" description="PX" evidence="2">
    <location>
        <begin position="1"/>
        <end position="116"/>
    </location>
</feature>
<dbReference type="RefSeq" id="XP_044555842.1">
    <property type="nucleotide sequence ID" value="XM_044693271.1"/>
</dbReference>
<dbReference type="SUPFAM" id="SSF64268">
    <property type="entry name" value="PX domain"/>
    <property type="match status" value="1"/>
</dbReference>
<keyword evidence="1" id="KW-0175">Coiled coil</keyword>
<dbReference type="Pfam" id="PF00787">
    <property type="entry name" value="PX"/>
    <property type="match status" value="1"/>
</dbReference>
<gene>
    <name evidence="3" type="ORF">C9374_003712</name>
</gene>
<dbReference type="CDD" id="cd06093">
    <property type="entry name" value="PX_domain"/>
    <property type="match status" value="1"/>
</dbReference>
<accession>A0AA88GZL8</accession>
<dbReference type="InterPro" id="IPR001683">
    <property type="entry name" value="PX_dom"/>
</dbReference>
<sequence length="468" mass="54307">MLLLSIPSYQVRNDYVVYNINVTVSSTEVYTSKKRYSNLREFHTSVVCTILSKDKQSLLKFPSKIVFGNMKKDVIEKRLVQLEKYLQTLVSIIDQENLNDLRDEILKFFHSDAIENSPKKTFSIVENSQEEKCYKEMTHLQLLLNDSECYWLPFCALFRHGRLTISSVTGGNCKLDQDAESVVLQSISELNDSLGQNSFYSRSQTFVNGFVLKMHNMALSVGTLIKLLLNMEEEEEQSQCINDIIHQCTASLDEATELKNTLTKDFFEPMWKIISKRSLDEKTYNDIYLSLVLLGVNVKFRSNDILLTAIDLNSDFFSKAMEYNSAFVNRATGYEDEFSYISFALNDSIDPQSNDEPQSKYQHVVTNIWNQLETRKERDKQEKLKERFEIATEECEKKTSFFISLSQLLIKVAKSMLSLQNRIDDESLILNVVPEIKENLEELQESLLRIQKRCDSFIEQQELKAKQH</sequence>
<dbReference type="GO" id="GO:0035091">
    <property type="term" value="F:phosphatidylinositol binding"/>
    <property type="evidence" value="ECO:0007669"/>
    <property type="project" value="InterPro"/>
</dbReference>
<dbReference type="Gene3D" id="3.30.1520.10">
    <property type="entry name" value="Phox-like domain"/>
    <property type="match status" value="1"/>
</dbReference>
<dbReference type="InterPro" id="IPR036871">
    <property type="entry name" value="PX_dom_sf"/>
</dbReference>
<name>A0AA88GZL8_NAELO</name>
<evidence type="ECO:0000259" key="2">
    <source>
        <dbReference type="PROSITE" id="PS50195"/>
    </source>
</evidence>
<evidence type="ECO:0000256" key="1">
    <source>
        <dbReference type="SAM" id="Coils"/>
    </source>
</evidence>